<name>A0A918XNU1_9PROT</name>
<dbReference type="InterPro" id="IPR000551">
    <property type="entry name" value="MerR-type_HTH_dom"/>
</dbReference>
<dbReference type="SUPFAM" id="SSF46955">
    <property type="entry name" value="Putative DNA-binding domain"/>
    <property type="match status" value="1"/>
</dbReference>
<dbReference type="EMBL" id="BMZS01000002">
    <property type="protein sequence ID" value="GHD41854.1"/>
    <property type="molecule type" value="Genomic_DNA"/>
</dbReference>
<dbReference type="PANTHER" id="PTHR30204">
    <property type="entry name" value="REDOX-CYCLING DRUG-SENSING TRANSCRIPTIONAL ACTIVATOR SOXR"/>
    <property type="match status" value="1"/>
</dbReference>
<dbReference type="Proteomes" id="UP000630353">
    <property type="component" value="Unassembled WGS sequence"/>
</dbReference>
<proteinExistence type="predicted"/>
<organism evidence="5 6">
    <name type="scientific">Thalassobaculum fulvum</name>
    <dbReference type="NCBI Taxonomy" id="1633335"/>
    <lineage>
        <taxon>Bacteria</taxon>
        <taxon>Pseudomonadati</taxon>
        <taxon>Pseudomonadota</taxon>
        <taxon>Alphaproteobacteria</taxon>
        <taxon>Rhodospirillales</taxon>
        <taxon>Thalassobaculaceae</taxon>
        <taxon>Thalassobaculum</taxon>
    </lineage>
</organism>
<dbReference type="InterPro" id="IPR047057">
    <property type="entry name" value="MerR_fam"/>
</dbReference>
<evidence type="ECO:0000313" key="6">
    <source>
        <dbReference type="Proteomes" id="UP000630353"/>
    </source>
</evidence>
<keyword evidence="6" id="KW-1185">Reference proteome</keyword>
<dbReference type="PROSITE" id="PS50937">
    <property type="entry name" value="HTH_MERR_2"/>
    <property type="match status" value="1"/>
</dbReference>
<dbReference type="Pfam" id="PF09278">
    <property type="entry name" value="MerR-DNA-bind"/>
    <property type="match status" value="1"/>
</dbReference>
<protein>
    <submittedName>
        <fullName evidence="5">Cu(I)-responsive transcriptional regulator</fullName>
    </submittedName>
</protein>
<keyword evidence="2" id="KW-0238">DNA-binding</keyword>
<keyword evidence="1" id="KW-0805">Transcription regulation</keyword>
<comment type="caution">
    <text evidence="5">The sequence shown here is derived from an EMBL/GenBank/DDBJ whole genome shotgun (WGS) entry which is preliminary data.</text>
</comment>
<evidence type="ECO:0000256" key="3">
    <source>
        <dbReference type="ARBA" id="ARBA00023163"/>
    </source>
</evidence>
<dbReference type="PRINTS" id="PR00040">
    <property type="entry name" value="HTHMERR"/>
</dbReference>
<dbReference type="PANTHER" id="PTHR30204:SF94">
    <property type="entry name" value="HEAVY METAL-DEPENDENT TRANSCRIPTIONAL REGULATOR HI_0293-RELATED"/>
    <property type="match status" value="1"/>
</dbReference>
<dbReference type="GO" id="GO:0003677">
    <property type="term" value="F:DNA binding"/>
    <property type="evidence" value="ECO:0007669"/>
    <property type="project" value="UniProtKB-KW"/>
</dbReference>
<dbReference type="InterPro" id="IPR015358">
    <property type="entry name" value="Tscrpt_reg_MerR_DNA-bd"/>
</dbReference>
<dbReference type="Gene3D" id="1.10.1660.10">
    <property type="match status" value="1"/>
</dbReference>
<evidence type="ECO:0000256" key="1">
    <source>
        <dbReference type="ARBA" id="ARBA00023015"/>
    </source>
</evidence>
<reference evidence="5" key="2">
    <citation type="submission" date="2020-09" db="EMBL/GenBank/DDBJ databases">
        <authorList>
            <person name="Sun Q."/>
            <person name="Kim S."/>
        </authorList>
    </citation>
    <scope>NUCLEOTIDE SEQUENCE</scope>
    <source>
        <strain evidence="5">KCTC 42651</strain>
    </source>
</reference>
<reference evidence="5" key="1">
    <citation type="journal article" date="2014" name="Int. J. Syst. Evol. Microbiol.">
        <title>Complete genome sequence of Corynebacterium casei LMG S-19264T (=DSM 44701T), isolated from a smear-ripened cheese.</title>
        <authorList>
            <consortium name="US DOE Joint Genome Institute (JGI-PGF)"/>
            <person name="Walter F."/>
            <person name="Albersmeier A."/>
            <person name="Kalinowski J."/>
            <person name="Ruckert C."/>
        </authorList>
    </citation>
    <scope>NUCLEOTIDE SEQUENCE</scope>
    <source>
        <strain evidence="5">KCTC 42651</strain>
    </source>
</reference>
<sequence>MPDTLHDAGAVTVGEAADAVGLPAKTLRYYEEIGLVVPDRRGNGYRAYRPGEVHRLRFLKRARSLGFSIDDCRVLLSLYGDPGRTSSEVKAIAQQHREAIEHKVAELLSLRDELDRLIDACHGDHRPDCPILDNLAGGR</sequence>
<evidence type="ECO:0000259" key="4">
    <source>
        <dbReference type="PROSITE" id="PS50937"/>
    </source>
</evidence>
<dbReference type="GO" id="GO:0003700">
    <property type="term" value="F:DNA-binding transcription factor activity"/>
    <property type="evidence" value="ECO:0007669"/>
    <property type="project" value="InterPro"/>
</dbReference>
<gene>
    <name evidence="5" type="ORF">GCM10017083_06210</name>
</gene>
<dbReference type="SMART" id="SM00422">
    <property type="entry name" value="HTH_MERR"/>
    <property type="match status" value="1"/>
</dbReference>
<keyword evidence="3" id="KW-0804">Transcription</keyword>
<accession>A0A918XNU1</accession>
<dbReference type="AlphaFoldDB" id="A0A918XNU1"/>
<dbReference type="InterPro" id="IPR009061">
    <property type="entry name" value="DNA-bd_dom_put_sf"/>
</dbReference>
<evidence type="ECO:0000313" key="5">
    <source>
        <dbReference type="EMBL" id="GHD41854.1"/>
    </source>
</evidence>
<feature type="domain" description="HTH merR-type" evidence="4">
    <location>
        <begin position="10"/>
        <end position="78"/>
    </location>
</feature>
<dbReference type="Pfam" id="PF00376">
    <property type="entry name" value="MerR"/>
    <property type="match status" value="1"/>
</dbReference>
<evidence type="ECO:0000256" key="2">
    <source>
        <dbReference type="ARBA" id="ARBA00023125"/>
    </source>
</evidence>